<dbReference type="EMBL" id="MPGH01000135">
    <property type="protein sequence ID" value="OLN86030.1"/>
    <property type="molecule type" value="Genomic_DNA"/>
</dbReference>
<dbReference type="GO" id="GO:0008677">
    <property type="term" value="F:2-dehydropantoate 2-reductase activity"/>
    <property type="evidence" value="ECO:0007669"/>
    <property type="project" value="TreeGrafter"/>
</dbReference>
<dbReference type="SUPFAM" id="SSF48179">
    <property type="entry name" value="6-phosphogluconate dehydrogenase C-terminal domain-like"/>
    <property type="match status" value="1"/>
</dbReference>
<feature type="domain" description="Ketopantoate reductase N-terminal" evidence="5">
    <location>
        <begin position="115"/>
        <end position="218"/>
    </location>
</feature>
<comment type="similarity">
    <text evidence="1">Belongs to the ketopantoate reductase family.</text>
</comment>
<evidence type="ECO:0000259" key="5">
    <source>
        <dbReference type="Pfam" id="PF02558"/>
    </source>
</evidence>
<comment type="caution">
    <text evidence="7">The sequence shown here is derived from an EMBL/GenBank/DDBJ whole genome shotgun (WGS) entry which is preliminary data.</text>
</comment>
<sequence length="402" mass="44924">MAATVPGAATLGLPKEQKKRSNKVMGLVPEQNGQELYAIFKADSLSRFYVPAVMMGHDKPPPPASRTVHILGQDERSKYLSHALHGIYDSIQTVGKPRGTKYRNITENMGRKKTDGAWIDSNAAMEEAKKSEQEQDDGHISNLVVAGSPGETKMLLKRVKHRVDERTAICYMQEGLGIAEMANRDVFQDEERRPAAVLGHMSHSLAYDRSSKSVKLMAPEYETALTDVRGMLELFGACDLLKARGMRIENWLHRKIPSLMFSSVIDPVCVLLDCRYEELLQNRTAHRLVFQLIDEIAEAVVHMGETKHSPELCALLKGEGMRKEIFGKLRGKGSAPSKMALQIQRGQMTDIDFLNGYFMDRGRRAGVNMPANAMIVGMVKAKHKAQNKKLGSYIPFEVTSRR</sequence>
<evidence type="ECO:0000256" key="2">
    <source>
        <dbReference type="ARBA" id="ARBA00022857"/>
    </source>
</evidence>
<dbReference type="OrthoDB" id="73846at2759"/>
<dbReference type="InterPro" id="IPR013752">
    <property type="entry name" value="KPA_reductase"/>
</dbReference>
<dbReference type="InterPro" id="IPR013332">
    <property type="entry name" value="KPR_N"/>
</dbReference>
<dbReference type="STRING" id="708187.A0A1Q8RNW9"/>
<dbReference type="GO" id="GO:0005739">
    <property type="term" value="C:mitochondrion"/>
    <property type="evidence" value="ECO:0007669"/>
    <property type="project" value="TreeGrafter"/>
</dbReference>
<dbReference type="AlphaFoldDB" id="A0A1Q8RNW9"/>
<dbReference type="PANTHER" id="PTHR43765">
    <property type="entry name" value="2-DEHYDROPANTOATE 2-REDUCTASE-RELATED"/>
    <property type="match status" value="1"/>
</dbReference>
<dbReference type="Pfam" id="PF02558">
    <property type="entry name" value="ApbA"/>
    <property type="match status" value="1"/>
</dbReference>
<dbReference type="Pfam" id="PF08546">
    <property type="entry name" value="ApbA_C"/>
    <property type="match status" value="1"/>
</dbReference>
<dbReference type="InterPro" id="IPR008927">
    <property type="entry name" value="6-PGluconate_DH-like_C_sf"/>
</dbReference>
<dbReference type="Gene3D" id="1.10.1040.10">
    <property type="entry name" value="N-(1-d-carboxylethyl)-l-norvaline Dehydrogenase, domain 2"/>
    <property type="match status" value="1"/>
</dbReference>
<feature type="domain" description="Ketopantoate reductase C-terminal" evidence="6">
    <location>
        <begin position="252"/>
        <end position="382"/>
    </location>
</feature>
<organism evidence="7 8">
    <name type="scientific">Colletotrichum chlorophyti</name>
    <dbReference type="NCBI Taxonomy" id="708187"/>
    <lineage>
        <taxon>Eukaryota</taxon>
        <taxon>Fungi</taxon>
        <taxon>Dikarya</taxon>
        <taxon>Ascomycota</taxon>
        <taxon>Pezizomycotina</taxon>
        <taxon>Sordariomycetes</taxon>
        <taxon>Hypocreomycetidae</taxon>
        <taxon>Glomerellales</taxon>
        <taxon>Glomerellaceae</taxon>
        <taxon>Colletotrichum</taxon>
    </lineage>
</organism>
<keyword evidence="2" id="KW-0521">NADP</keyword>
<evidence type="ECO:0000256" key="1">
    <source>
        <dbReference type="ARBA" id="ARBA00007870"/>
    </source>
</evidence>
<evidence type="ECO:0000256" key="3">
    <source>
        <dbReference type="ARBA" id="ARBA00023002"/>
    </source>
</evidence>
<protein>
    <submittedName>
        <fullName evidence="7">Putative 2-dehydropantoate 2-reductase 1</fullName>
    </submittedName>
</protein>
<evidence type="ECO:0000313" key="8">
    <source>
        <dbReference type="Proteomes" id="UP000186583"/>
    </source>
</evidence>
<dbReference type="Proteomes" id="UP000186583">
    <property type="component" value="Unassembled WGS sequence"/>
</dbReference>
<evidence type="ECO:0000313" key="7">
    <source>
        <dbReference type="EMBL" id="OLN86030.1"/>
    </source>
</evidence>
<accession>A0A1Q8RNW9</accession>
<proteinExistence type="inferred from homology"/>
<gene>
    <name evidence="7" type="ORF">CCHL11_05265</name>
</gene>
<keyword evidence="8" id="KW-1185">Reference proteome</keyword>
<dbReference type="InterPro" id="IPR050838">
    <property type="entry name" value="Ketopantoate_reductase"/>
</dbReference>
<feature type="region of interest" description="Disordered" evidence="4">
    <location>
        <begin position="1"/>
        <end position="21"/>
    </location>
</feature>
<evidence type="ECO:0000256" key="4">
    <source>
        <dbReference type="SAM" id="MobiDB-lite"/>
    </source>
</evidence>
<reference evidence="7 8" key="1">
    <citation type="submission" date="2016-11" db="EMBL/GenBank/DDBJ databases">
        <title>Draft Genome Assembly of Colletotrichum chlorophyti a pathogen of herbaceous plants.</title>
        <authorList>
            <person name="Gan P."/>
            <person name="Narusaka M."/>
            <person name="Tsushima A."/>
            <person name="Narusaka Y."/>
            <person name="Takano Y."/>
            <person name="Shirasu K."/>
        </authorList>
    </citation>
    <scope>NUCLEOTIDE SEQUENCE [LARGE SCALE GENOMIC DNA]</scope>
    <source>
        <strain evidence="7 8">NTL11</strain>
    </source>
</reference>
<evidence type="ECO:0000259" key="6">
    <source>
        <dbReference type="Pfam" id="PF08546"/>
    </source>
</evidence>
<dbReference type="InterPro" id="IPR013328">
    <property type="entry name" value="6PGD_dom2"/>
</dbReference>
<name>A0A1Q8RNW9_9PEZI</name>
<dbReference type="PANTHER" id="PTHR43765:SF2">
    <property type="entry name" value="2-DEHYDROPANTOATE 2-REDUCTASE"/>
    <property type="match status" value="1"/>
</dbReference>
<dbReference type="GO" id="GO:0050661">
    <property type="term" value="F:NADP binding"/>
    <property type="evidence" value="ECO:0007669"/>
    <property type="project" value="TreeGrafter"/>
</dbReference>
<keyword evidence="3" id="KW-0560">Oxidoreductase</keyword>